<gene>
    <name evidence="1" type="ORF">ABS861_06590</name>
</gene>
<dbReference type="EMBL" id="CP158587">
    <property type="protein sequence ID" value="XCA34995.1"/>
    <property type="molecule type" value="Genomic_DNA"/>
</dbReference>
<accession>A0AAU7YMP1</accession>
<dbReference type="AlphaFoldDB" id="A0AAU7YMP1"/>
<organism evidence="1">
    <name type="scientific">Wolbachia endosymbiont of Oeneis ivallda</name>
    <dbReference type="NCBI Taxonomy" id="3171168"/>
    <lineage>
        <taxon>Bacteria</taxon>
        <taxon>Pseudomonadati</taxon>
        <taxon>Pseudomonadota</taxon>
        <taxon>Alphaproteobacteria</taxon>
        <taxon>Rickettsiales</taxon>
        <taxon>Anaplasmataceae</taxon>
        <taxon>Wolbachieae</taxon>
        <taxon>Wolbachia</taxon>
    </lineage>
</organism>
<evidence type="ECO:0000313" key="1">
    <source>
        <dbReference type="EMBL" id="XCA34995.1"/>
    </source>
</evidence>
<proteinExistence type="predicted"/>
<sequence length="96" mass="10716">MNDTHIPARDAVSLYDDVMPARDAGIQFSLPKVLPSITQNPYSNALLVIWIPVSRHWNDTKEATRMTRKRATRMTRKGAGMKGVLDKATCITVAHP</sequence>
<protein>
    <submittedName>
        <fullName evidence="1">Uncharacterized protein</fullName>
    </submittedName>
</protein>
<name>A0AAU7YMP1_9RICK</name>
<reference evidence="1" key="1">
    <citation type="submission" date="2024-06" db="EMBL/GenBank/DDBJ databases">
        <title>Genome assembly of the Oeneis chryxus ivallda.</title>
        <authorList>
            <person name="MacDonald Z."/>
            <person name="Shaffer H.B."/>
            <person name="Gillespie T."/>
            <person name="Marimuthu M.P.A."/>
            <person name="Nguyen O."/>
            <person name="Fairbairn C.W."/>
            <person name="Seligmann W.E."/>
            <person name="Escalona M."/>
            <person name="Miller C."/>
            <person name="Toffelmier E."/>
        </authorList>
    </citation>
    <scope>NUCLEOTIDE SEQUENCE</scope>
    <source>
        <strain evidence="1">CCGP_102_HBS-TG_Oc004</strain>
    </source>
</reference>